<dbReference type="Gene3D" id="3.40.50.720">
    <property type="entry name" value="NAD(P)-binding Rossmann-like Domain"/>
    <property type="match status" value="1"/>
</dbReference>
<dbReference type="PANTHER" id="PTHR44229">
    <property type="entry name" value="15-HYDROXYPROSTAGLANDIN DEHYDROGENASE [NAD(+)]"/>
    <property type="match status" value="1"/>
</dbReference>
<protein>
    <submittedName>
        <fullName evidence="4">NAD(P)-binding protein</fullName>
    </submittedName>
</protein>
<dbReference type="PANTHER" id="PTHR44229:SF4">
    <property type="entry name" value="15-HYDROXYPROSTAGLANDIN DEHYDROGENASE [NAD(+)]"/>
    <property type="match status" value="1"/>
</dbReference>
<dbReference type="GO" id="GO:0005737">
    <property type="term" value="C:cytoplasm"/>
    <property type="evidence" value="ECO:0007669"/>
    <property type="project" value="TreeGrafter"/>
</dbReference>
<dbReference type="InterPro" id="IPR020904">
    <property type="entry name" value="Sc_DH/Rdtase_CS"/>
</dbReference>
<proteinExistence type="inferred from homology"/>
<reference evidence="4 5" key="1">
    <citation type="journal article" date="2019" name="Nat. Ecol. Evol.">
        <title>Megaphylogeny resolves global patterns of mushroom evolution.</title>
        <authorList>
            <person name="Varga T."/>
            <person name="Krizsan K."/>
            <person name="Foldi C."/>
            <person name="Dima B."/>
            <person name="Sanchez-Garcia M."/>
            <person name="Sanchez-Ramirez S."/>
            <person name="Szollosi G.J."/>
            <person name="Szarkandi J.G."/>
            <person name="Papp V."/>
            <person name="Albert L."/>
            <person name="Andreopoulos W."/>
            <person name="Angelini C."/>
            <person name="Antonin V."/>
            <person name="Barry K.W."/>
            <person name="Bougher N.L."/>
            <person name="Buchanan P."/>
            <person name="Buyck B."/>
            <person name="Bense V."/>
            <person name="Catcheside P."/>
            <person name="Chovatia M."/>
            <person name="Cooper J."/>
            <person name="Damon W."/>
            <person name="Desjardin D."/>
            <person name="Finy P."/>
            <person name="Geml J."/>
            <person name="Haridas S."/>
            <person name="Hughes K."/>
            <person name="Justo A."/>
            <person name="Karasinski D."/>
            <person name="Kautmanova I."/>
            <person name="Kiss B."/>
            <person name="Kocsube S."/>
            <person name="Kotiranta H."/>
            <person name="LaButti K.M."/>
            <person name="Lechner B.E."/>
            <person name="Liimatainen K."/>
            <person name="Lipzen A."/>
            <person name="Lukacs Z."/>
            <person name="Mihaltcheva S."/>
            <person name="Morgado L.N."/>
            <person name="Niskanen T."/>
            <person name="Noordeloos M.E."/>
            <person name="Ohm R.A."/>
            <person name="Ortiz-Santana B."/>
            <person name="Ovrebo C."/>
            <person name="Racz N."/>
            <person name="Riley R."/>
            <person name="Savchenko A."/>
            <person name="Shiryaev A."/>
            <person name="Soop K."/>
            <person name="Spirin V."/>
            <person name="Szebenyi C."/>
            <person name="Tomsovsky M."/>
            <person name="Tulloss R.E."/>
            <person name="Uehling J."/>
            <person name="Grigoriev I.V."/>
            <person name="Vagvolgyi C."/>
            <person name="Papp T."/>
            <person name="Martin F.M."/>
            <person name="Miettinen O."/>
            <person name="Hibbett D.S."/>
            <person name="Nagy L.G."/>
        </authorList>
    </citation>
    <scope>NUCLEOTIDE SEQUENCE [LARGE SCALE GENOMIC DNA]</scope>
    <source>
        <strain evidence="4 5">CBS 962.96</strain>
    </source>
</reference>
<dbReference type="GO" id="GO:0016616">
    <property type="term" value="F:oxidoreductase activity, acting on the CH-OH group of donors, NAD or NADP as acceptor"/>
    <property type="evidence" value="ECO:0007669"/>
    <property type="project" value="TreeGrafter"/>
</dbReference>
<accession>A0A4S8LAX0</accession>
<dbReference type="InterPro" id="IPR002347">
    <property type="entry name" value="SDR_fam"/>
</dbReference>
<dbReference type="EMBL" id="ML179521">
    <property type="protein sequence ID" value="THU85954.1"/>
    <property type="molecule type" value="Genomic_DNA"/>
</dbReference>
<evidence type="ECO:0000256" key="3">
    <source>
        <dbReference type="ARBA" id="ARBA00023002"/>
    </source>
</evidence>
<dbReference type="OrthoDB" id="5371740at2759"/>
<comment type="similarity">
    <text evidence="1">Belongs to the short-chain dehydrogenases/reductases (SDR) family.</text>
</comment>
<sequence length="338" mass="36387">MSHIADAELFEHSERARGKIVLVTGAASGIGKETALKFASYGAKVVSSDINMSGAEKTAEQIRSSGGDAIAFKVDITVWNEVVDMYELTIKHYGAVDIVVASAGVTQIGDFSKVEFDEKGRPKPPELITLNIDLIGSMYTAHLAQHYLLVNKKPDALKSLILLGSIASWLGIPDGVVYCAAKSAVLAVMRSLHPLFEQQGMRIAAIHPFYVDTGPMFPLSAKLLLAGVPVTPVSRVAGAIVYAATHPDAATSGCAYMLPDNGPVFKLPRDEFKLGVYKVIDERSNALFKSLRGIQFAQQVVVDLVRALKTPLLTCITAAGVAWLAWNYEKVLHLVGDH</sequence>
<dbReference type="InterPro" id="IPR036291">
    <property type="entry name" value="NAD(P)-bd_dom_sf"/>
</dbReference>
<organism evidence="4 5">
    <name type="scientific">Dendrothele bispora (strain CBS 962.96)</name>
    <dbReference type="NCBI Taxonomy" id="1314807"/>
    <lineage>
        <taxon>Eukaryota</taxon>
        <taxon>Fungi</taxon>
        <taxon>Dikarya</taxon>
        <taxon>Basidiomycota</taxon>
        <taxon>Agaricomycotina</taxon>
        <taxon>Agaricomycetes</taxon>
        <taxon>Agaricomycetidae</taxon>
        <taxon>Agaricales</taxon>
        <taxon>Agaricales incertae sedis</taxon>
        <taxon>Dendrothele</taxon>
    </lineage>
</organism>
<name>A0A4S8LAX0_DENBC</name>
<evidence type="ECO:0000256" key="2">
    <source>
        <dbReference type="ARBA" id="ARBA00022857"/>
    </source>
</evidence>
<evidence type="ECO:0000313" key="5">
    <source>
        <dbReference type="Proteomes" id="UP000297245"/>
    </source>
</evidence>
<dbReference type="PRINTS" id="PR00081">
    <property type="entry name" value="GDHRDH"/>
</dbReference>
<evidence type="ECO:0000313" key="4">
    <source>
        <dbReference type="EMBL" id="THU85954.1"/>
    </source>
</evidence>
<keyword evidence="2" id="KW-0521">NADP</keyword>
<keyword evidence="5" id="KW-1185">Reference proteome</keyword>
<dbReference type="Proteomes" id="UP000297245">
    <property type="component" value="Unassembled WGS sequence"/>
</dbReference>
<dbReference type="SUPFAM" id="SSF51735">
    <property type="entry name" value="NAD(P)-binding Rossmann-fold domains"/>
    <property type="match status" value="1"/>
</dbReference>
<dbReference type="PROSITE" id="PS00061">
    <property type="entry name" value="ADH_SHORT"/>
    <property type="match status" value="1"/>
</dbReference>
<gene>
    <name evidence="4" type="ORF">K435DRAFT_731907</name>
</gene>
<dbReference type="Pfam" id="PF00106">
    <property type="entry name" value="adh_short"/>
    <property type="match status" value="1"/>
</dbReference>
<evidence type="ECO:0000256" key="1">
    <source>
        <dbReference type="ARBA" id="ARBA00006484"/>
    </source>
</evidence>
<keyword evidence="3" id="KW-0560">Oxidoreductase</keyword>
<dbReference type="AlphaFoldDB" id="A0A4S8LAX0"/>